<dbReference type="EMBL" id="MN739535">
    <property type="protein sequence ID" value="QHT11599.1"/>
    <property type="molecule type" value="Genomic_DNA"/>
</dbReference>
<keyword evidence="1" id="KW-0472">Membrane</keyword>
<sequence>MRHKRFAFIRKNAKVVIPALILIIIIFSVINHNQAQSLEGYSNLTTIDDLKKTINVNSVNNSLDYTIAQAPDLGRGERGLFAKKNYKKDDVIEVCPTLKMNSSSVDKNNVLHTYFFTPNNKTTNDSLLALGYCGLINHSDTKKNCSWIVSPDDNYITMYATKDIASGEEFFTNYGENYWAYNKTNKV</sequence>
<dbReference type="InterPro" id="IPR046341">
    <property type="entry name" value="SET_dom_sf"/>
</dbReference>
<dbReference type="Pfam" id="PF00856">
    <property type="entry name" value="SET"/>
    <property type="match status" value="1"/>
</dbReference>
<dbReference type="InterPro" id="IPR001214">
    <property type="entry name" value="SET_dom"/>
</dbReference>
<dbReference type="AlphaFoldDB" id="A0A6C0D6Q8"/>
<evidence type="ECO:0000256" key="1">
    <source>
        <dbReference type="SAM" id="Phobius"/>
    </source>
</evidence>
<keyword evidence="1" id="KW-0812">Transmembrane</keyword>
<evidence type="ECO:0000259" key="2">
    <source>
        <dbReference type="PROSITE" id="PS50280"/>
    </source>
</evidence>
<feature type="transmembrane region" description="Helical" evidence="1">
    <location>
        <begin position="12"/>
        <end position="30"/>
    </location>
</feature>
<dbReference type="SMART" id="SM00317">
    <property type="entry name" value="SET"/>
    <property type="match status" value="1"/>
</dbReference>
<reference evidence="3" key="1">
    <citation type="journal article" date="2020" name="Nature">
        <title>Giant virus diversity and host interactions through global metagenomics.</title>
        <authorList>
            <person name="Schulz F."/>
            <person name="Roux S."/>
            <person name="Paez-Espino D."/>
            <person name="Jungbluth S."/>
            <person name="Walsh D.A."/>
            <person name="Denef V.J."/>
            <person name="McMahon K.D."/>
            <person name="Konstantinidis K.T."/>
            <person name="Eloe-Fadrosh E.A."/>
            <person name="Kyrpides N.C."/>
            <person name="Woyke T."/>
        </authorList>
    </citation>
    <scope>NUCLEOTIDE SEQUENCE</scope>
    <source>
        <strain evidence="3">GVMAG-M-3300023174-116</strain>
    </source>
</reference>
<dbReference type="Gene3D" id="2.170.270.10">
    <property type="entry name" value="SET domain"/>
    <property type="match status" value="1"/>
</dbReference>
<accession>A0A6C0D6Q8</accession>
<organism evidence="3">
    <name type="scientific">viral metagenome</name>
    <dbReference type="NCBI Taxonomy" id="1070528"/>
    <lineage>
        <taxon>unclassified sequences</taxon>
        <taxon>metagenomes</taxon>
        <taxon>organismal metagenomes</taxon>
    </lineage>
</organism>
<dbReference type="PROSITE" id="PS50280">
    <property type="entry name" value="SET"/>
    <property type="match status" value="1"/>
</dbReference>
<evidence type="ECO:0000313" key="3">
    <source>
        <dbReference type="EMBL" id="QHT11599.1"/>
    </source>
</evidence>
<dbReference type="SUPFAM" id="SSF82199">
    <property type="entry name" value="SET domain"/>
    <property type="match status" value="1"/>
</dbReference>
<protein>
    <recommendedName>
        <fullName evidence="2">SET domain-containing protein</fullName>
    </recommendedName>
</protein>
<name>A0A6C0D6Q8_9ZZZZ</name>
<proteinExistence type="predicted"/>
<feature type="domain" description="SET" evidence="2">
    <location>
        <begin position="59"/>
        <end position="175"/>
    </location>
</feature>
<keyword evidence="1" id="KW-1133">Transmembrane helix</keyword>